<evidence type="ECO:0000256" key="1">
    <source>
        <dbReference type="ARBA" id="ARBA00004141"/>
    </source>
</evidence>
<dbReference type="InterPro" id="IPR036259">
    <property type="entry name" value="MFS_trans_sf"/>
</dbReference>
<feature type="transmembrane region" description="Helical" evidence="7">
    <location>
        <begin position="126"/>
        <end position="147"/>
    </location>
</feature>
<reference evidence="8" key="1">
    <citation type="submission" date="2021-12" db="EMBL/GenBank/DDBJ databases">
        <title>Prjna785345.</title>
        <authorList>
            <person name="Rujirawat T."/>
            <person name="Krajaejun T."/>
        </authorList>
    </citation>
    <scope>NUCLEOTIDE SEQUENCE</scope>
    <source>
        <strain evidence="8">Pi057C3</strain>
    </source>
</reference>
<evidence type="ECO:0000256" key="5">
    <source>
        <dbReference type="ARBA" id="ARBA00023136"/>
    </source>
</evidence>
<gene>
    <name evidence="8" type="ORF">P43SY_003845</name>
</gene>
<comment type="caution">
    <text evidence="8">The sequence shown here is derived from an EMBL/GenBank/DDBJ whole genome shotgun (WGS) entry which is preliminary data.</text>
</comment>
<evidence type="ECO:0008006" key="10">
    <source>
        <dbReference type="Google" id="ProtNLM"/>
    </source>
</evidence>
<dbReference type="GO" id="GO:0016020">
    <property type="term" value="C:membrane"/>
    <property type="evidence" value="ECO:0007669"/>
    <property type="project" value="UniProtKB-SubCell"/>
</dbReference>
<evidence type="ECO:0000256" key="4">
    <source>
        <dbReference type="ARBA" id="ARBA00022989"/>
    </source>
</evidence>
<dbReference type="GO" id="GO:0022857">
    <property type="term" value="F:transmembrane transporter activity"/>
    <property type="evidence" value="ECO:0007669"/>
    <property type="project" value="InterPro"/>
</dbReference>
<organism evidence="8 9">
    <name type="scientific">Pythium insidiosum</name>
    <name type="common">Pythiosis disease agent</name>
    <dbReference type="NCBI Taxonomy" id="114742"/>
    <lineage>
        <taxon>Eukaryota</taxon>
        <taxon>Sar</taxon>
        <taxon>Stramenopiles</taxon>
        <taxon>Oomycota</taxon>
        <taxon>Peronosporomycetes</taxon>
        <taxon>Pythiales</taxon>
        <taxon>Pythiaceae</taxon>
        <taxon>Pythium</taxon>
    </lineage>
</organism>
<keyword evidence="9" id="KW-1185">Reference proteome</keyword>
<keyword evidence="2" id="KW-0813">Transport</keyword>
<dbReference type="EMBL" id="JAKCXM010000394">
    <property type="protein sequence ID" value="KAJ0394647.1"/>
    <property type="molecule type" value="Genomic_DNA"/>
</dbReference>
<keyword evidence="3 7" id="KW-0812">Transmembrane</keyword>
<dbReference type="PANTHER" id="PTHR23504:SF1">
    <property type="entry name" value="GH21943P-RELATED"/>
    <property type="match status" value="1"/>
</dbReference>
<accession>A0AAD5Q5E0</accession>
<evidence type="ECO:0000256" key="3">
    <source>
        <dbReference type="ARBA" id="ARBA00022692"/>
    </source>
</evidence>
<evidence type="ECO:0000256" key="2">
    <source>
        <dbReference type="ARBA" id="ARBA00022448"/>
    </source>
</evidence>
<comment type="subcellular location">
    <subcellularLocation>
        <location evidence="1">Membrane</location>
        <topology evidence="1">Multi-pass membrane protein</topology>
    </subcellularLocation>
</comment>
<evidence type="ECO:0000313" key="8">
    <source>
        <dbReference type="EMBL" id="KAJ0394647.1"/>
    </source>
</evidence>
<dbReference type="InterPro" id="IPR011701">
    <property type="entry name" value="MFS"/>
</dbReference>
<sequence length="1214" mass="132138">MPTTHSAKGKGGDMAPKALSNAEVLRQIAPLMGLFTVIGAVGSFGFFLLSPTLGQASDSYGRKPFIVMSQFTRLGLPFTIMYFVEHGGTIWPYFALRFVCNVFETMGIGSAAVADVVSPENRAAAFGLLFAVSSIGFCVSAGMAGLFSRHHVLLIAGVLFVMRVLWAILLVSETLPLAKRTRKTRRPLRNPIRGLAILGRSQLFIRLTAMIALTSFVSAGISQIRMFYLNTTVGFDEKDTSKLFLAFGVGSILAQVLLLKPLMQCGKERGVIIVALLGRIAELGGYVVSTFIPEKWVIYATVAPSSVGDLSFAAISSLKSVNVSESEQGRLQGAVYAARAVFEAIGPIVYAYIYNDMKEEDKRSQILPFALSIVLYLCGIGVAALLPASSGPLMVASVPFSPAGAATPSSPSVSTSAATMDFDDEDDESPEEDDALESERALAEPLLGPPFDESSSTHLRSAMKRSPGQVARCGDEERPAMATSSSSPPLPPPQSLRRLSRPVYTRADSALRFGVRRVRALLMAPSKLQLLLNVWALCMAVGGLALAVVVLIEIGTIVAQIIMSALNAKQDVAVQVLRDTLVVMDALGAAGLGDDKVTTSNGLVYTYETTLGQRYNDERAAFRRYADAIDSRRYASLKGQTQSLFANVSAVRSAMGGIDFGPDWWEMARSYVDIEGTVMFSGNSVDKTLMARNYTDLVAHLGLDPANPVLSDAMVAKLLPRSAIPKRTQVGEFKYKLYSTDPEKLDSFNIHLATEAWLAHLGAIDVPAHATCRLLPKPTLPKFYHVFGAFWCPRSFPPSAAYASRFKDPTDVGLWVVECDSKHDYEVQMQIIRWHGQMPERYSTAFYLNTIKITSPRKSFYTQAMLANLTAFPSGNGYPIRDIVALASTGRLEALPAKVYIVQTEPIPERIRTAILGVTFVCVLFTRCTFAGVRTLCHFMLESSVSIALDIVYAVFTYPSGTELAVMMATVRHGQPFATLAHLAISLRRFSTPALIIAKTALSLLYGFREITPCITIRESIALVVCQVVALFLMAPALVGIGMKKNLATGHITTSDDMTAFVWTFNGLIWLVAVVFIFLRYKLGVIVTRWSQRHVTRRVVNDVKTGKADREGDACLLAATPSSAYDEYLSGKLLSFGVWFLESRRVQGRQCRVIDGNPLVLDALFNLNLNGFGSYSQLQNQPVVVHVSATGRFDLTDIPLAPDYPPHTGNIVLG</sequence>
<dbReference type="AlphaFoldDB" id="A0AAD5Q5E0"/>
<feature type="region of interest" description="Disordered" evidence="6">
    <location>
        <begin position="404"/>
        <end position="501"/>
    </location>
</feature>
<feature type="transmembrane region" description="Helical" evidence="7">
    <location>
        <begin position="336"/>
        <end position="354"/>
    </location>
</feature>
<keyword evidence="5 7" id="KW-0472">Membrane</keyword>
<evidence type="ECO:0000313" key="9">
    <source>
        <dbReference type="Proteomes" id="UP001209570"/>
    </source>
</evidence>
<keyword evidence="4 7" id="KW-1133">Transmembrane helix</keyword>
<name>A0AAD5Q5E0_PYTIN</name>
<feature type="transmembrane region" description="Helical" evidence="7">
    <location>
        <begin position="366"/>
        <end position="386"/>
    </location>
</feature>
<dbReference type="InterPro" id="IPR001958">
    <property type="entry name" value="Tet-R_TetA/multi-R_MdtG-like"/>
</dbReference>
<feature type="transmembrane region" description="Helical" evidence="7">
    <location>
        <begin position="530"/>
        <end position="552"/>
    </location>
</feature>
<feature type="transmembrane region" description="Helical" evidence="7">
    <location>
        <begin position="153"/>
        <end position="178"/>
    </location>
</feature>
<feature type="compositionally biased region" description="Acidic residues" evidence="6">
    <location>
        <begin position="421"/>
        <end position="436"/>
    </location>
</feature>
<dbReference type="Pfam" id="PF07690">
    <property type="entry name" value="MFS_1"/>
    <property type="match status" value="1"/>
</dbReference>
<dbReference type="PANTHER" id="PTHR23504">
    <property type="entry name" value="MAJOR FACILITATOR SUPERFAMILY DOMAIN-CONTAINING PROTEIN 10"/>
    <property type="match status" value="1"/>
</dbReference>
<proteinExistence type="predicted"/>
<feature type="transmembrane region" description="Helical" evidence="7">
    <location>
        <begin position="298"/>
        <end position="315"/>
    </location>
</feature>
<dbReference type="Proteomes" id="UP001209570">
    <property type="component" value="Unassembled WGS sequence"/>
</dbReference>
<protein>
    <recommendedName>
        <fullName evidence="10">Major facilitator superfamily (MFS) profile domain-containing protein</fullName>
    </recommendedName>
</protein>
<feature type="transmembrane region" description="Helical" evidence="7">
    <location>
        <begin position="990"/>
        <end position="1008"/>
    </location>
</feature>
<feature type="transmembrane region" description="Helical" evidence="7">
    <location>
        <begin position="1020"/>
        <end position="1041"/>
    </location>
</feature>
<dbReference type="PRINTS" id="PR01035">
    <property type="entry name" value="TCRTETA"/>
</dbReference>
<dbReference type="SUPFAM" id="SSF103473">
    <property type="entry name" value="MFS general substrate transporter"/>
    <property type="match status" value="1"/>
</dbReference>
<feature type="transmembrane region" description="Helical" evidence="7">
    <location>
        <begin position="28"/>
        <end position="53"/>
    </location>
</feature>
<evidence type="ECO:0000256" key="6">
    <source>
        <dbReference type="SAM" id="MobiDB-lite"/>
    </source>
</evidence>
<feature type="transmembrane region" description="Helical" evidence="7">
    <location>
        <begin position="271"/>
        <end position="292"/>
    </location>
</feature>
<dbReference type="Gene3D" id="1.20.1250.20">
    <property type="entry name" value="MFS general substrate transporter like domains"/>
    <property type="match status" value="1"/>
</dbReference>
<feature type="transmembrane region" description="Helical" evidence="7">
    <location>
        <begin position="241"/>
        <end position="259"/>
    </location>
</feature>
<evidence type="ECO:0000256" key="7">
    <source>
        <dbReference type="SAM" id="Phobius"/>
    </source>
</evidence>
<feature type="transmembrane region" description="Helical" evidence="7">
    <location>
        <begin position="203"/>
        <end position="221"/>
    </location>
</feature>
<feature type="compositionally biased region" description="Low complexity" evidence="6">
    <location>
        <begin position="404"/>
        <end position="419"/>
    </location>
</feature>
<feature type="transmembrane region" description="Helical" evidence="7">
    <location>
        <begin position="1061"/>
        <end position="1079"/>
    </location>
</feature>